<dbReference type="Proteomes" id="UP001244011">
    <property type="component" value="Unassembled WGS sequence"/>
</dbReference>
<evidence type="ECO:0000313" key="5">
    <source>
        <dbReference type="EMBL" id="KAK1763329.1"/>
    </source>
</evidence>
<dbReference type="GeneID" id="85314431"/>
<gene>
    <name evidence="5" type="ORF">QBC33DRAFT_581107</name>
</gene>
<evidence type="ECO:0000256" key="3">
    <source>
        <dbReference type="ARBA" id="ARBA00023002"/>
    </source>
</evidence>
<dbReference type="PRINTS" id="PR00080">
    <property type="entry name" value="SDRFAMILY"/>
</dbReference>
<dbReference type="PANTHER" id="PTHR24321">
    <property type="entry name" value="DEHYDROGENASES, SHORT CHAIN"/>
    <property type="match status" value="1"/>
</dbReference>
<organism evidence="5 6">
    <name type="scientific">Phialemonium atrogriseum</name>
    <dbReference type="NCBI Taxonomy" id="1093897"/>
    <lineage>
        <taxon>Eukaryota</taxon>
        <taxon>Fungi</taxon>
        <taxon>Dikarya</taxon>
        <taxon>Ascomycota</taxon>
        <taxon>Pezizomycotina</taxon>
        <taxon>Sordariomycetes</taxon>
        <taxon>Sordariomycetidae</taxon>
        <taxon>Cephalothecales</taxon>
        <taxon>Cephalothecaceae</taxon>
        <taxon>Phialemonium</taxon>
    </lineage>
</organism>
<dbReference type="FunFam" id="3.40.50.720:FF:000084">
    <property type="entry name" value="Short-chain dehydrogenase reductase"/>
    <property type="match status" value="1"/>
</dbReference>
<comment type="caution">
    <text evidence="5">The sequence shown here is derived from an EMBL/GenBank/DDBJ whole genome shotgun (WGS) entry which is preliminary data.</text>
</comment>
<dbReference type="InterPro" id="IPR036291">
    <property type="entry name" value="NAD(P)-bd_dom_sf"/>
</dbReference>
<sequence>MTGLPLRMSGSLTRADQRASYSSLRGKTVAISGAASGIGLATAKHLYSMGARLSVTDIRSEALDAAVEIIRRCPPPSTEQEQGSTSSTSGEDEPGILATVTDVRSSQQVDRWIDATVARFGALDGAANLAGIVGKHIGAHDVTQLSDEEWGLVTDVNLTGVFYAVRAQLRAMRRLGGGGSIVNAASTAGLEGNAKNANYTAAKHGVVGLSRSAAKEVGREGIRVNAIAPGVIDTPMVQTLPVAMESGTAALIKYHQALGRKGTAEEIAKTVAFLLSDESSFMTGSIVTVDGGQVC</sequence>
<evidence type="ECO:0000313" key="6">
    <source>
        <dbReference type="Proteomes" id="UP001244011"/>
    </source>
</evidence>
<dbReference type="InterPro" id="IPR020904">
    <property type="entry name" value="Sc_DH/Rdtase_CS"/>
</dbReference>
<reference evidence="5" key="1">
    <citation type="submission" date="2023-06" db="EMBL/GenBank/DDBJ databases">
        <title>Genome-scale phylogeny and comparative genomics of the fungal order Sordariales.</title>
        <authorList>
            <consortium name="Lawrence Berkeley National Laboratory"/>
            <person name="Hensen N."/>
            <person name="Bonometti L."/>
            <person name="Westerberg I."/>
            <person name="Brannstrom I.O."/>
            <person name="Guillou S."/>
            <person name="Cros-Aarteil S."/>
            <person name="Calhoun S."/>
            <person name="Haridas S."/>
            <person name="Kuo A."/>
            <person name="Mondo S."/>
            <person name="Pangilinan J."/>
            <person name="Riley R."/>
            <person name="Labutti K."/>
            <person name="Andreopoulos B."/>
            <person name="Lipzen A."/>
            <person name="Chen C."/>
            <person name="Yanf M."/>
            <person name="Daum C."/>
            <person name="Ng V."/>
            <person name="Clum A."/>
            <person name="Steindorff A."/>
            <person name="Ohm R."/>
            <person name="Martin F."/>
            <person name="Silar P."/>
            <person name="Natvig D."/>
            <person name="Lalanne C."/>
            <person name="Gautier V."/>
            <person name="Ament-Velasquez S.L."/>
            <person name="Kruys A."/>
            <person name="Hutchinson M.I."/>
            <person name="Powell A.J."/>
            <person name="Barry K."/>
            <person name="Miller A.N."/>
            <person name="Grigoriev I.V."/>
            <person name="Debuchy R."/>
            <person name="Gladieux P."/>
            <person name="Thoren M.H."/>
            <person name="Johannesson H."/>
        </authorList>
    </citation>
    <scope>NUCLEOTIDE SEQUENCE</scope>
    <source>
        <strain evidence="5">8032-3</strain>
    </source>
</reference>
<keyword evidence="6" id="KW-1185">Reference proteome</keyword>
<feature type="compositionally biased region" description="Low complexity" evidence="4">
    <location>
        <begin position="78"/>
        <end position="89"/>
    </location>
</feature>
<dbReference type="GO" id="GO:0016491">
    <property type="term" value="F:oxidoreductase activity"/>
    <property type="evidence" value="ECO:0007669"/>
    <property type="project" value="UniProtKB-KW"/>
</dbReference>
<evidence type="ECO:0000256" key="1">
    <source>
        <dbReference type="ARBA" id="ARBA00006484"/>
    </source>
</evidence>
<accession>A0AAJ0BRV8</accession>
<comment type="similarity">
    <text evidence="1">Belongs to the short-chain dehydrogenases/reductases (SDR) family.</text>
</comment>
<dbReference type="CDD" id="cd05233">
    <property type="entry name" value="SDR_c"/>
    <property type="match status" value="1"/>
</dbReference>
<dbReference type="PRINTS" id="PR00081">
    <property type="entry name" value="GDHRDH"/>
</dbReference>
<dbReference type="InterPro" id="IPR002347">
    <property type="entry name" value="SDR_fam"/>
</dbReference>
<dbReference type="SUPFAM" id="SSF51735">
    <property type="entry name" value="NAD(P)-binding Rossmann-fold domains"/>
    <property type="match status" value="1"/>
</dbReference>
<dbReference type="AlphaFoldDB" id="A0AAJ0BRV8"/>
<proteinExistence type="inferred from homology"/>
<dbReference type="Pfam" id="PF13561">
    <property type="entry name" value="adh_short_C2"/>
    <property type="match status" value="1"/>
</dbReference>
<keyword evidence="3" id="KW-0560">Oxidoreductase</keyword>
<name>A0AAJ0BRV8_9PEZI</name>
<protein>
    <submittedName>
        <fullName evidence="5">NAD(P)-binding domain protein</fullName>
    </submittedName>
</protein>
<keyword evidence="2" id="KW-0521">NADP</keyword>
<dbReference type="PANTHER" id="PTHR24321:SF8">
    <property type="entry name" value="ESTRADIOL 17-BETA-DEHYDROGENASE 8-RELATED"/>
    <property type="match status" value="1"/>
</dbReference>
<evidence type="ECO:0000256" key="2">
    <source>
        <dbReference type="ARBA" id="ARBA00022857"/>
    </source>
</evidence>
<dbReference type="PROSITE" id="PS00061">
    <property type="entry name" value="ADH_SHORT"/>
    <property type="match status" value="1"/>
</dbReference>
<dbReference type="Gene3D" id="3.40.50.720">
    <property type="entry name" value="NAD(P)-binding Rossmann-like Domain"/>
    <property type="match status" value="1"/>
</dbReference>
<evidence type="ECO:0000256" key="4">
    <source>
        <dbReference type="SAM" id="MobiDB-lite"/>
    </source>
</evidence>
<feature type="region of interest" description="Disordered" evidence="4">
    <location>
        <begin position="73"/>
        <end position="94"/>
    </location>
</feature>
<dbReference type="EMBL" id="MU839028">
    <property type="protein sequence ID" value="KAK1763329.1"/>
    <property type="molecule type" value="Genomic_DNA"/>
</dbReference>
<dbReference type="RefSeq" id="XP_060279542.1">
    <property type="nucleotide sequence ID" value="XM_060431244.1"/>
</dbReference>